<evidence type="ECO:0000259" key="4">
    <source>
        <dbReference type="Pfam" id="PF00248"/>
    </source>
</evidence>
<name>A0A9D1DPT7_9FIRM</name>
<dbReference type="PROSITE" id="PS00798">
    <property type="entry name" value="ALDOKETO_REDUCTASE_1"/>
    <property type="match status" value="1"/>
</dbReference>
<feature type="site" description="Lowers pKa of active site Tyr" evidence="3">
    <location>
        <position position="90"/>
    </location>
</feature>
<evidence type="ECO:0000256" key="2">
    <source>
        <dbReference type="PIRSR" id="PIRSR000097-2"/>
    </source>
</evidence>
<feature type="domain" description="NADP-dependent oxidoreductase" evidence="4">
    <location>
        <begin position="25"/>
        <end position="307"/>
    </location>
</feature>
<reference evidence="5" key="1">
    <citation type="submission" date="2020-10" db="EMBL/GenBank/DDBJ databases">
        <authorList>
            <person name="Gilroy R."/>
        </authorList>
    </citation>
    <scope>NUCLEOTIDE SEQUENCE</scope>
    <source>
        <strain evidence="5">ChiSjej1B19-7085</strain>
    </source>
</reference>
<dbReference type="SUPFAM" id="SSF51430">
    <property type="entry name" value="NAD(P)-linked oxidoreductase"/>
    <property type="match status" value="1"/>
</dbReference>
<evidence type="ECO:0000313" key="6">
    <source>
        <dbReference type="Proteomes" id="UP000886785"/>
    </source>
</evidence>
<dbReference type="Gene3D" id="3.20.20.100">
    <property type="entry name" value="NADP-dependent oxidoreductase domain"/>
    <property type="match status" value="1"/>
</dbReference>
<evidence type="ECO:0000256" key="3">
    <source>
        <dbReference type="PIRSR" id="PIRSR000097-3"/>
    </source>
</evidence>
<feature type="binding site" evidence="2">
    <location>
        <position position="123"/>
    </location>
    <ligand>
        <name>substrate</name>
    </ligand>
</feature>
<feature type="active site" description="Proton donor" evidence="1">
    <location>
        <position position="61"/>
    </location>
</feature>
<evidence type="ECO:0000313" key="5">
    <source>
        <dbReference type="EMBL" id="HIR56795.1"/>
    </source>
</evidence>
<dbReference type="InterPro" id="IPR020471">
    <property type="entry name" value="AKR"/>
</dbReference>
<dbReference type="Pfam" id="PF00248">
    <property type="entry name" value="Aldo_ket_red"/>
    <property type="match status" value="1"/>
</dbReference>
<evidence type="ECO:0000256" key="1">
    <source>
        <dbReference type="PIRSR" id="PIRSR000097-1"/>
    </source>
</evidence>
<dbReference type="GO" id="GO:0016491">
    <property type="term" value="F:oxidoreductase activity"/>
    <property type="evidence" value="ECO:0007669"/>
    <property type="project" value="InterPro"/>
</dbReference>
<reference evidence="5" key="2">
    <citation type="journal article" date="2021" name="PeerJ">
        <title>Extensive microbial diversity within the chicken gut microbiome revealed by metagenomics and culture.</title>
        <authorList>
            <person name="Gilroy R."/>
            <person name="Ravi A."/>
            <person name="Getino M."/>
            <person name="Pursley I."/>
            <person name="Horton D.L."/>
            <person name="Alikhan N.F."/>
            <person name="Baker D."/>
            <person name="Gharbi K."/>
            <person name="Hall N."/>
            <person name="Watson M."/>
            <person name="Adriaenssens E.M."/>
            <person name="Foster-Nyarko E."/>
            <person name="Jarju S."/>
            <person name="Secka A."/>
            <person name="Antonio M."/>
            <person name="Oren A."/>
            <person name="Chaudhuri R.R."/>
            <person name="La Ragione R."/>
            <person name="Hildebrand F."/>
            <person name="Pallen M.J."/>
        </authorList>
    </citation>
    <scope>NUCLEOTIDE SEQUENCE</scope>
    <source>
        <strain evidence="5">ChiSjej1B19-7085</strain>
    </source>
</reference>
<organism evidence="5 6">
    <name type="scientific">Candidatus Gallacutalibacter pullicola</name>
    <dbReference type="NCBI Taxonomy" id="2840830"/>
    <lineage>
        <taxon>Bacteria</taxon>
        <taxon>Bacillati</taxon>
        <taxon>Bacillota</taxon>
        <taxon>Clostridia</taxon>
        <taxon>Eubacteriales</taxon>
        <taxon>Candidatus Gallacutalibacter</taxon>
    </lineage>
</organism>
<gene>
    <name evidence="5" type="ORF">IAA54_03935</name>
</gene>
<proteinExistence type="predicted"/>
<dbReference type="InterPro" id="IPR023210">
    <property type="entry name" value="NADP_OxRdtase_dom"/>
</dbReference>
<dbReference type="InterPro" id="IPR036812">
    <property type="entry name" value="NAD(P)_OxRdtase_dom_sf"/>
</dbReference>
<dbReference type="PRINTS" id="PR00069">
    <property type="entry name" value="ALDKETRDTASE"/>
</dbReference>
<protein>
    <submittedName>
        <fullName evidence="5">Aldo/keto reductase</fullName>
    </submittedName>
</protein>
<dbReference type="Proteomes" id="UP000886785">
    <property type="component" value="Unassembled WGS sequence"/>
</dbReference>
<dbReference type="AlphaFoldDB" id="A0A9D1DPT7"/>
<sequence>MIVEVIDQKKIPRRTLYDGTEIPALGMGTFGSDKYGPEQIAQAVYGGIHAGYRLIDCAAVYMNEDRIGESLDRVMQEGIVQREDLFITSKVWNDMHAEGKVKESCEKSLRDLRLSYLDLYFVHWPFPNYHAPGCDGDSRNPDSRPFSVEEFMTTWRQCERLVEEGKVRYIGMSNMTIPKLEAVLPLCKIQPAALEMELHPSFQQPELFAYAKAHGILPVGYCPIGSPSRPERDRTAEDVADTQLPELVEIAARHGIHPACLCLKWAVQRGQVPIPFSVKEPQYISNLKCITEDPLTPEEMEVIRQADRNCRLIKGQVFLWPGARGWEDLWDMDGSITQ</sequence>
<dbReference type="PIRSF" id="PIRSF000097">
    <property type="entry name" value="AKR"/>
    <property type="match status" value="1"/>
</dbReference>
<dbReference type="InterPro" id="IPR018170">
    <property type="entry name" value="Aldo/ket_reductase_CS"/>
</dbReference>
<dbReference type="EMBL" id="DVHF01000046">
    <property type="protein sequence ID" value="HIR56795.1"/>
    <property type="molecule type" value="Genomic_DNA"/>
</dbReference>
<comment type="caution">
    <text evidence="5">The sequence shown here is derived from an EMBL/GenBank/DDBJ whole genome shotgun (WGS) entry which is preliminary data.</text>
</comment>
<dbReference type="CDD" id="cd19071">
    <property type="entry name" value="AKR_AKR1-5-like"/>
    <property type="match status" value="1"/>
</dbReference>
<accession>A0A9D1DPT7</accession>
<dbReference type="PANTHER" id="PTHR11732">
    <property type="entry name" value="ALDO/KETO REDUCTASE"/>
    <property type="match status" value="1"/>
</dbReference>